<proteinExistence type="predicted"/>
<dbReference type="SMART" id="SM00054">
    <property type="entry name" value="EFh"/>
    <property type="match status" value="2"/>
</dbReference>
<dbReference type="InterPro" id="IPR018247">
    <property type="entry name" value="EF_Hand_1_Ca_BS"/>
</dbReference>
<evidence type="ECO:0000313" key="6">
    <source>
        <dbReference type="Proteomes" id="UP000654370"/>
    </source>
</evidence>
<evidence type="ECO:0000256" key="3">
    <source>
        <dbReference type="SAM" id="MobiDB-lite"/>
    </source>
</evidence>
<feature type="domain" description="EF-hand" evidence="4">
    <location>
        <begin position="108"/>
        <end position="143"/>
    </location>
</feature>
<dbReference type="PANTHER" id="PTHR23048:SF0">
    <property type="entry name" value="CALMODULIN LIKE 3"/>
    <property type="match status" value="1"/>
</dbReference>
<dbReference type="GO" id="GO:0005509">
    <property type="term" value="F:calcium ion binding"/>
    <property type="evidence" value="ECO:0007669"/>
    <property type="project" value="InterPro"/>
</dbReference>
<accession>A0A8H7Q0S3</accession>
<name>A0A8H7Q0S3_MORIS</name>
<dbReference type="PROSITE" id="PS00018">
    <property type="entry name" value="EF_HAND_1"/>
    <property type="match status" value="1"/>
</dbReference>
<gene>
    <name evidence="5" type="ORF">INT43_006809</name>
</gene>
<evidence type="ECO:0000256" key="2">
    <source>
        <dbReference type="ARBA" id="ARBA00022837"/>
    </source>
</evidence>
<dbReference type="Pfam" id="PF13499">
    <property type="entry name" value="EF-hand_7"/>
    <property type="match status" value="1"/>
</dbReference>
<reference evidence="5" key="1">
    <citation type="submission" date="2020-12" db="EMBL/GenBank/DDBJ databases">
        <title>Metabolic potential, ecology and presence of endohyphal bacteria is reflected in genomic diversity of Mucoromycotina.</title>
        <authorList>
            <person name="Muszewska A."/>
            <person name="Okrasinska A."/>
            <person name="Steczkiewicz K."/>
            <person name="Drgas O."/>
            <person name="Orlowska M."/>
            <person name="Perlinska-Lenart U."/>
            <person name="Aleksandrzak-Piekarczyk T."/>
            <person name="Szatraj K."/>
            <person name="Zielenkiewicz U."/>
            <person name="Pilsyk S."/>
            <person name="Malc E."/>
            <person name="Mieczkowski P."/>
            <person name="Kruszewska J.S."/>
            <person name="Biernat P."/>
            <person name="Pawlowska J."/>
        </authorList>
    </citation>
    <scope>NUCLEOTIDE SEQUENCE</scope>
    <source>
        <strain evidence="5">WA0000067209</strain>
    </source>
</reference>
<dbReference type="SUPFAM" id="SSF47473">
    <property type="entry name" value="EF-hand"/>
    <property type="match status" value="1"/>
</dbReference>
<dbReference type="Proteomes" id="UP000654370">
    <property type="component" value="Unassembled WGS sequence"/>
</dbReference>
<dbReference type="PROSITE" id="PS50222">
    <property type="entry name" value="EF_HAND_2"/>
    <property type="match status" value="2"/>
</dbReference>
<comment type="caution">
    <text evidence="5">The sequence shown here is derived from an EMBL/GenBank/DDBJ whole genome shotgun (WGS) entry which is preliminary data.</text>
</comment>
<evidence type="ECO:0000313" key="5">
    <source>
        <dbReference type="EMBL" id="KAG2183798.1"/>
    </source>
</evidence>
<dbReference type="InterPro" id="IPR011992">
    <property type="entry name" value="EF-hand-dom_pair"/>
</dbReference>
<keyword evidence="6" id="KW-1185">Reference proteome</keyword>
<dbReference type="AlphaFoldDB" id="A0A8H7Q0S3"/>
<keyword evidence="1" id="KW-0677">Repeat</keyword>
<evidence type="ECO:0000256" key="1">
    <source>
        <dbReference type="ARBA" id="ARBA00022737"/>
    </source>
</evidence>
<dbReference type="PANTHER" id="PTHR23048">
    <property type="entry name" value="MYOSIN LIGHT CHAIN 1, 3"/>
    <property type="match status" value="1"/>
</dbReference>
<feature type="domain" description="EF-hand" evidence="4">
    <location>
        <begin position="144"/>
        <end position="179"/>
    </location>
</feature>
<dbReference type="Gene3D" id="1.10.238.10">
    <property type="entry name" value="EF-hand"/>
    <property type="match status" value="1"/>
</dbReference>
<organism evidence="5 6">
    <name type="scientific">Mortierella isabellina</name>
    <name type="common">Filamentous fungus</name>
    <name type="synonym">Umbelopsis isabellina</name>
    <dbReference type="NCBI Taxonomy" id="91625"/>
    <lineage>
        <taxon>Eukaryota</taxon>
        <taxon>Fungi</taxon>
        <taxon>Fungi incertae sedis</taxon>
        <taxon>Mucoromycota</taxon>
        <taxon>Mucoromycotina</taxon>
        <taxon>Umbelopsidomycetes</taxon>
        <taxon>Umbelopsidales</taxon>
        <taxon>Umbelopsidaceae</taxon>
        <taxon>Umbelopsis</taxon>
    </lineage>
</organism>
<dbReference type="EMBL" id="JAEPQZ010000003">
    <property type="protein sequence ID" value="KAG2183798.1"/>
    <property type="molecule type" value="Genomic_DNA"/>
</dbReference>
<evidence type="ECO:0000259" key="4">
    <source>
        <dbReference type="PROSITE" id="PS50222"/>
    </source>
</evidence>
<dbReference type="InterPro" id="IPR002048">
    <property type="entry name" value="EF_hand_dom"/>
</dbReference>
<dbReference type="InterPro" id="IPR050230">
    <property type="entry name" value="CALM/Myosin/TropC-like"/>
</dbReference>
<dbReference type="GO" id="GO:0016460">
    <property type="term" value="C:myosin II complex"/>
    <property type="evidence" value="ECO:0007669"/>
    <property type="project" value="TreeGrafter"/>
</dbReference>
<dbReference type="CDD" id="cd00051">
    <property type="entry name" value="EFh"/>
    <property type="match status" value="1"/>
</dbReference>
<feature type="region of interest" description="Disordered" evidence="3">
    <location>
        <begin position="1"/>
        <end position="39"/>
    </location>
</feature>
<keyword evidence="2" id="KW-0106">Calcium</keyword>
<sequence length="180" mass="20475">MAQLVHTSRGGHIEKITCISPPPKRKATKGKASQPEEEDLLEDIEQAFQERDPGDTGILESDTAVDALEDLGIDSNPDILERLDPENNGFVTYDNFQKVALDLMLRQNMSETAVRAFDIFDKQKKGQFDYETFRKIARSSGEEWNDEELYEMFVIADKNNDGVIDRTEFIEVLERIGLDS</sequence>
<protein>
    <recommendedName>
        <fullName evidence="4">EF-hand domain-containing protein</fullName>
    </recommendedName>
</protein>
<dbReference type="OrthoDB" id="26525at2759"/>